<organism evidence="2 3">
    <name type="scientific">Schaalia radingae</name>
    <dbReference type="NCBI Taxonomy" id="131110"/>
    <lineage>
        <taxon>Bacteria</taxon>
        <taxon>Bacillati</taxon>
        <taxon>Actinomycetota</taxon>
        <taxon>Actinomycetes</taxon>
        <taxon>Actinomycetales</taxon>
        <taxon>Actinomycetaceae</taxon>
        <taxon>Schaalia</taxon>
    </lineage>
</organism>
<dbReference type="SUPFAM" id="SSF56655">
    <property type="entry name" value="Carbohydrate phosphatase"/>
    <property type="match status" value="1"/>
</dbReference>
<dbReference type="Gene3D" id="3.40.190.80">
    <property type="match status" value="1"/>
</dbReference>
<gene>
    <name evidence="2" type="ORF">SAMN04489714_1122</name>
</gene>
<evidence type="ECO:0000256" key="1">
    <source>
        <dbReference type="SAM" id="MobiDB-lite"/>
    </source>
</evidence>
<dbReference type="PANTHER" id="PTHR20854:SF4">
    <property type="entry name" value="INOSITOL-1-MONOPHOSPHATASE-RELATED"/>
    <property type="match status" value="1"/>
</dbReference>
<keyword evidence="3" id="KW-1185">Reference proteome</keyword>
<dbReference type="Proteomes" id="UP000198976">
    <property type="component" value="Chromosome I"/>
</dbReference>
<proteinExistence type="predicted"/>
<reference evidence="2 3" key="1">
    <citation type="submission" date="2016-10" db="EMBL/GenBank/DDBJ databases">
        <authorList>
            <person name="Varghese N."/>
            <person name="Submissions S."/>
        </authorList>
    </citation>
    <scope>NUCLEOTIDE SEQUENCE [LARGE SCALE GENOMIC DNA]</scope>
    <source>
        <strain evidence="2 3">DSM 9169</strain>
    </source>
</reference>
<dbReference type="Gene3D" id="3.30.540.10">
    <property type="entry name" value="Fructose-1,6-Bisphosphatase, subunit A, domain 1"/>
    <property type="match status" value="1"/>
</dbReference>
<dbReference type="EMBL" id="LT629792">
    <property type="protein sequence ID" value="SDT94566.1"/>
    <property type="molecule type" value="Genomic_DNA"/>
</dbReference>
<dbReference type="PRINTS" id="PR00377">
    <property type="entry name" value="IMPHPHTASES"/>
</dbReference>
<sequence>MPRIGLNSQILFLSSSVSWRVIDHDEGSREVEIQWAKHHNSLMSTHGDVTNDDERIAHDLAILAGAAARAVASYLRRAVSHVESVDFKADHHDPVTVHDKRVESALHVLLGYFVPGSRVLGEETGERTLPRKFDGPTEEFTEDFEFPTSPLVQGARRRCMSLAERVRWIVDPIDGTANFAAGMPYFNTSIAAELDGAVVAGAINAPIMDHLFLADLTHAWLRTDGEDIDIHAQGPTSERDAVVLSYHPSLHSFINDPAGSAEEYTRLASTYQAVRRPGAAALDLAMVASGRAGAMLAGTMKPWDVAAGIHMVKVAGGNVVNAPMGTDLPDGVRPGVAAWVGSMEAPVLQELLHQADSRRSGDARPAQDDGDRS</sequence>
<protein>
    <submittedName>
        <fullName evidence="2">Myo-inositol-1(Or 4)-monophosphatase</fullName>
    </submittedName>
</protein>
<accession>A0ABY0V7I4</accession>
<evidence type="ECO:0000313" key="2">
    <source>
        <dbReference type="EMBL" id="SDT94566.1"/>
    </source>
</evidence>
<dbReference type="InterPro" id="IPR000760">
    <property type="entry name" value="Inositol_monophosphatase-like"/>
</dbReference>
<evidence type="ECO:0000313" key="3">
    <source>
        <dbReference type="Proteomes" id="UP000198976"/>
    </source>
</evidence>
<dbReference type="PANTHER" id="PTHR20854">
    <property type="entry name" value="INOSITOL MONOPHOSPHATASE"/>
    <property type="match status" value="1"/>
</dbReference>
<feature type="region of interest" description="Disordered" evidence="1">
    <location>
        <begin position="354"/>
        <end position="373"/>
    </location>
</feature>
<name>A0ABY0V7I4_9ACTO</name>
<dbReference type="Pfam" id="PF00459">
    <property type="entry name" value="Inositol_P"/>
    <property type="match status" value="1"/>
</dbReference>